<gene>
    <name evidence="1" type="ORF">E3U43_000969</name>
</gene>
<dbReference type="EMBL" id="CM011695">
    <property type="protein sequence ID" value="TMS04080.1"/>
    <property type="molecule type" value="Genomic_DNA"/>
</dbReference>
<organism evidence="1 2">
    <name type="scientific">Larimichthys crocea</name>
    <name type="common">Large yellow croaker</name>
    <name type="synonym">Pseudosciaena crocea</name>
    <dbReference type="NCBI Taxonomy" id="215358"/>
    <lineage>
        <taxon>Eukaryota</taxon>
        <taxon>Metazoa</taxon>
        <taxon>Chordata</taxon>
        <taxon>Craniata</taxon>
        <taxon>Vertebrata</taxon>
        <taxon>Euteleostomi</taxon>
        <taxon>Actinopterygii</taxon>
        <taxon>Neopterygii</taxon>
        <taxon>Teleostei</taxon>
        <taxon>Neoteleostei</taxon>
        <taxon>Acanthomorphata</taxon>
        <taxon>Eupercaria</taxon>
        <taxon>Sciaenidae</taxon>
        <taxon>Larimichthys</taxon>
    </lineage>
</organism>
<evidence type="ECO:0000313" key="2">
    <source>
        <dbReference type="Proteomes" id="UP000793456"/>
    </source>
</evidence>
<reference evidence="1" key="1">
    <citation type="submission" date="2018-11" db="EMBL/GenBank/DDBJ databases">
        <title>The sequence and de novo assembly of Larimichthys crocea genome using PacBio and Hi-C technologies.</title>
        <authorList>
            <person name="Xu P."/>
            <person name="Chen B."/>
            <person name="Zhou Z."/>
            <person name="Ke Q."/>
            <person name="Wu Y."/>
            <person name="Bai H."/>
            <person name="Pu F."/>
        </authorList>
    </citation>
    <scope>NUCLEOTIDE SEQUENCE</scope>
    <source>
        <tissue evidence="1">Muscle</tissue>
    </source>
</reference>
<proteinExistence type="predicted"/>
<name>A0ACD3QA50_LARCR</name>
<dbReference type="Proteomes" id="UP000793456">
    <property type="component" value="Chromosome XXII"/>
</dbReference>
<protein>
    <submittedName>
        <fullName evidence="1">Uncharacterized protein</fullName>
    </submittedName>
</protein>
<accession>A0ACD3QA50</accession>
<sequence>MISPSEYAEIFEVQLVGATGGAVLGSHRVAWVTIAKSDSPSGMVRFLNESLITLVNPNSTLKLSLVLERAGGLVGNATVAWIIRGPNSREVLPPINTDIKEPVNGSFFFRDGEEGTRSIELRILPHGEVEVEETFVIELSILSGELDVDPHAGSVTSEGISVCQIDFIMNHNVLSNAKI</sequence>
<keyword evidence="2" id="KW-1185">Reference proteome</keyword>
<comment type="caution">
    <text evidence="1">The sequence shown here is derived from an EMBL/GenBank/DDBJ whole genome shotgun (WGS) entry which is preliminary data.</text>
</comment>
<evidence type="ECO:0000313" key="1">
    <source>
        <dbReference type="EMBL" id="TMS04080.1"/>
    </source>
</evidence>